<dbReference type="EMBL" id="CAEZSF010000012">
    <property type="protein sequence ID" value="CAB4530509.1"/>
    <property type="molecule type" value="Genomic_DNA"/>
</dbReference>
<evidence type="ECO:0000313" key="1">
    <source>
        <dbReference type="EMBL" id="CAB4530509.1"/>
    </source>
</evidence>
<dbReference type="AlphaFoldDB" id="A0A6J6AWS6"/>
<gene>
    <name evidence="1" type="ORF">UFOPK1358_00258</name>
</gene>
<protein>
    <submittedName>
        <fullName evidence="1">Unannotated protein</fullName>
    </submittedName>
</protein>
<accession>A0A6J6AWS6</accession>
<name>A0A6J6AWS6_9ZZZZ</name>
<reference evidence="1" key="1">
    <citation type="submission" date="2020-05" db="EMBL/GenBank/DDBJ databases">
        <authorList>
            <person name="Chiriac C."/>
            <person name="Salcher M."/>
            <person name="Ghai R."/>
            <person name="Kavagutti S V."/>
        </authorList>
    </citation>
    <scope>NUCLEOTIDE SEQUENCE</scope>
</reference>
<proteinExistence type="predicted"/>
<sequence>MPIVLICTLAAFFVFCGMFLGATWGVRVGRKEGLAVARASTQEHWVDLLEVSVNLQQARRENGLPSNDLA</sequence>
<organism evidence="1">
    <name type="scientific">freshwater metagenome</name>
    <dbReference type="NCBI Taxonomy" id="449393"/>
    <lineage>
        <taxon>unclassified sequences</taxon>
        <taxon>metagenomes</taxon>
        <taxon>ecological metagenomes</taxon>
    </lineage>
</organism>